<evidence type="ECO:0000256" key="4">
    <source>
        <dbReference type="ARBA" id="ARBA00022989"/>
    </source>
</evidence>
<dbReference type="GO" id="GO:0016020">
    <property type="term" value="C:membrane"/>
    <property type="evidence" value="ECO:0007669"/>
    <property type="project" value="UniProtKB-SubCell"/>
</dbReference>
<evidence type="ECO:0000256" key="2">
    <source>
        <dbReference type="ARBA" id="ARBA00022448"/>
    </source>
</evidence>
<keyword evidence="3 6" id="KW-0812">Transmembrane</keyword>
<feature type="transmembrane region" description="Helical" evidence="6">
    <location>
        <begin position="70"/>
        <end position="92"/>
    </location>
</feature>
<keyword evidence="5 6" id="KW-0472">Membrane</keyword>
<feature type="transmembrane region" description="Helical" evidence="6">
    <location>
        <begin position="256"/>
        <end position="274"/>
    </location>
</feature>
<reference evidence="7" key="1">
    <citation type="submission" date="2020-10" db="EMBL/GenBank/DDBJ databases">
        <authorList>
            <person name="Gilroy R."/>
        </authorList>
    </citation>
    <scope>NUCLEOTIDE SEQUENCE</scope>
    <source>
        <strain evidence="7">6276</strain>
    </source>
</reference>
<dbReference type="Proteomes" id="UP000823928">
    <property type="component" value="Unassembled WGS sequence"/>
</dbReference>
<evidence type="ECO:0000256" key="6">
    <source>
        <dbReference type="SAM" id="Phobius"/>
    </source>
</evidence>
<dbReference type="PANTHER" id="PTHR43243:SF4">
    <property type="entry name" value="CATIONIC AMINO ACID TRANSPORTER 4"/>
    <property type="match status" value="1"/>
</dbReference>
<keyword evidence="2" id="KW-0813">Transport</keyword>
<dbReference type="GO" id="GO:0015171">
    <property type="term" value="F:amino acid transmembrane transporter activity"/>
    <property type="evidence" value="ECO:0007669"/>
    <property type="project" value="TreeGrafter"/>
</dbReference>
<dbReference type="Pfam" id="PF13520">
    <property type="entry name" value="AA_permease_2"/>
    <property type="match status" value="1"/>
</dbReference>
<sequence length="518" mass="57376">MDIKSIIANCLSKRSTDELIATSKKSELKKTLNVFDLIVIGIGAVVGTGIFTIIGTAIQGGPEGAGAGPAIIISMVMAAIACVFSALCYSEIAAMIPVAGSAYTYTYATMGEFMAWMVGWILMLEYAIGNITVASAWTGYFVQFLKGFKHILPAFIVNWPMWLRNDYRYMLAYCDKFGLDPHTQMPYIFDKIPVAVNLPAIAIVLVLTLLLIKGVKESTRVASIMVGVNMFMILSFILVGAFYVKPENWTPFAPNGFEGVFMGAFLIFFAYIGFDAISTTAEETENPQRDLPIAILGTLIICTILYICVALVLTGTVPLGNIDIQAPIAHAMRAIGINWFAGLISIGALCALTSVLLIYQLGTTRILYAMSRDRFLPKSLRLIHKKFRTPHVLTWISGIVVIICALFMDLNISAELCNFGTFTSFIIICIAVLILRKTDPDRERPFKVPFCPLFPILGIITCGGLMIYSMKFLKTSSFYFPLWLVMGVLIYIAYGYKQKRLEEQKRQKYTVNKSKIEV</sequence>
<evidence type="ECO:0000313" key="7">
    <source>
        <dbReference type="EMBL" id="HIS36761.1"/>
    </source>
</evidence>
<evidence type="ECO:0000313" key="8">
    <source>
        <dbReference type="Proteomes" id="UP000823928"/>
    </source>
</evidence>
<evidence type="ECO:0000256" key="3">
    <source>
        <dbReference type="ARBA" id="ARBA00022692"/>
    </source>
</evidence>
<gene>
    <name evidence="7" type="ORF">IAC10_09070</name>
</gene>
<accession>A0A9D1EZF9</accession>
<feature type="transmembrane region" description="Helical" evidence="6">
    <location>
        <begin position="294"/>
        <end position="317"/>
    </location>
</feature>
<feature type="transmembrane region" description="Helical" evidence="6">
    <location>
        <begin position="192"/>
        <end position="212"/>
    </location>
</feature>
<dbReference type="Gene3D" id="1.20.1740.10">
    <property type="entry name" value="Amino acid/polyamine transporter I"/>
    <property type="match status" value="1"/>
</dbReference>
<dbReference type="InterPro" id="IPR002293">
    <property type="entry name" value="AA/rel_permease1"/>
</dbReference>
<organism evidence="7 8">
    <name type="scientific">Candidatus Scatousia excrementigallinarum</name>
    <dbReference type="NCBI Taxonomy" id="2840935"/>
    <lineage>
        <taxon>Bacteria</taxon>
        <taxon>Candidatus Scatousia</taxon>
    </lineage>
</organism>
<proteinExistence type="predicted"/>
<feature type="transmembrane region" description="Helical" evidence="6">
    <location>
        <begin position="113"/>
        <end position="137"/>
    </location>
</feature>
<feature type="transmembrane region" description="Helical" evidence="6">
    <location>
        <begin position="448"/>
        <end position="470"/>
    </location>
</feature>
<comment type="caution">
    <text evidence="7">The sequence shown here is derived from an EMBL/GenBank/DDBJ whole genome shotgun (WGS) entry which is preliminary data.</text>
</comment>
<protein>
    <submittedName>
        <fullName evidence="7">Amino acid permease</fullName>
    </submittedName>
</protein>
<dbReference type="AlphaFoldDB" id="A0A9D1EZF9"/>
<dbReference type="PANTHER" id="PTHR43243">
    <property type="entry name" value="INNER MEMBRANE TRANSPORTER YGJI-RELATED"/>
    <property type="match status" value="1"/>
</dbReference>
<name>A0A9D1EZF9_9BACT</name>
<dbReference type="PIRSF" id="PIRSF006060">
    <property type="entry name" value="AA_transporter"/>
    <property type="match status" value="1"/>
</dbReference>
<feature type="transmembrane region" description="Helical" evidence="6">
    <location>
        <begin position="392"/>
        <end position="412"/>
    </location>
</feature>
<feature type="transmembrane region" description="Helical" evidence="6">
    <location>
        <begin position="337"/>
        <end position="362"/>
    </location>
</feature>
<dbReference type="EMBL" id="DVIU01000181">
    <property type="protein sequence ID" value="HIS36761.1"/>
    <property type="molecule type" value="Genomic_DNA"/>
</dbReference>
<evidence type="ECO:0000256" key="1">
    <source>
        <dbReference type="ARBA" id="ARBA00004141"/>
    </source>
</evidence>
<evidence type="ECO:0000256" key="5">
    <source>
        <dbReference type="ARBA" id="ARBA00023136"/>
    </source>
</evidence>
<keyword evidence="4 6" id="KW-1133">Transmembrane helix</keyword>
<feature type="transmembrane region" description="Helical" evidence="6">
    <location>
        <begin position="418"/>
        <end position="436"/>
    </location>
</feature>
<reference evidence="7" key="2">
    <citation type="journal article" date="2021" name="PeerJ">
        <title>Extensive microbial diversity within the chicken gut microbiome revealed by metagenomics and culture.</title>
        <authorList>
            <person name="Gilroy R."/>
            <person name="Ravi A."/>
            <person name="Getino M."/>
            <person name="Pursley I."/>
            <person name="Horton D.L."/>
            <person name="Alikhan N.F."/>
            <person name="Baker D."/>
            <person name="Gharbi K."/>
            <person name="Hall N."/>
            <person name="Watson M."/>
            <person name="Adriaenssens E.M."/>
            <person name="Foster-Nyarko E."/>
            <person name="Jarju S."/>
            <person name="Secka A."/>
            <person name="Antonio M."/>
            <person name="Oren A."/>
            <person name="Chaudhuri R.R."/>
            <person name="La Ragione R."/>
            <person name="Hildebrand F."/>
            <person name="Pallen M.J."/>
        </authorList>
    </citation>
    <scope>NUCLEOTIDE SEQUENCE</scope>
    <source>
        <strain evidence="7">6276</strain>
    </source>
</reference>
<feature type="transmembrane region" description="Helical" evidence="6">
    <location>
        <begin position="224"/>
        <end position="244"/>
    </location>
</feature>
<feature type="transmembrane region" description="Helical" evidence="6">
    <location>
        <begin position="476"/>
        <end position="496"/>
    </location>
</feature>
<feature type="transmembrane region" description="Helical" evidence="6">
    <location>
        <begin position="34"/>
        <end position="58"/>
    </location>
</feature>
<comment type="subcellular location">
    <subcellularLocation>
        <location evidence="1">Membrane</location>
        <topology evidence="1">Multi-pass membrane protein</topology>
    </subcellularLocation>
</comment>